<keyword evidence="2" id="KW-0732">Signal</keyword>
<dbReference type="Proteomes" id="UP000054092">
    <property type="component" value="Unassembled WGS sequence"/>
</dbReference>
<comment type="caution">
    <text evidence="4">The sequence shown here is derived from an EMBL/GenBank/DDBJ whole genome shotgun (WGS) entry which is preliminary data.</text>
</comment>
<feature type="signal peptide" evidence="2">
    <location>
        <begin position="1"/>
        <end position="23"/>
    </location>
</feature>
<dbReference type="SUPFAM" id="SSF53822">
    <property type="entry name" value="Periplasmic binding protein-like I"/>
    <property type="match status" value="1"/>
</dbReference>
<accession>A0A101HP28</accession>
<dbReference type="InterPro" id="IPR025997">
    <property type="entry name" value="SBP_2_dom"/>
</dbReference>
<dbReference type="Pfam" id="PF13407">
    <property type="entry name" value="Peripla_BP_4"/>
    <property type="match status" value="1"/>
</dbReference>
<gene>
    <name evidence="4" type="ORF">XD94_0990</name>
</gene>
<dbReference type="InterPro" id="IPR050555">
    <property type="entry name" value="Bact_Solute-Bind_Prot2"/>
</dbReference>
<feature type="chain" id="PRO_5007097004" evidence="2">
    <location>
        <begin position="24"/>
        <end position="470"/>
    </location>
</feature>
<feature type="domain" description="Periplasmic binding protein" evidence="3">
    <location>
        <begin position="57"/>
        <end position="318"/>
    </location>
</feature>
<evidence type="ECO:0000259" key="3">
    <source>
        <dbReference type="Pfam" id="PF13407"/>
    </source>
</evidence>
<dbReference type="AlphaFoldDB" id="A0A101HP28"/>
<dbReference type="EMBL" id="LGGP01000159">
    <property type="protein sequence ID" value="KUK80418.1"/>
    <property type="molecule type" value="Genomic_DNA"/>
</dbReference>
<dbReference type="PANTHER" id="PTHR30036">
    <property type="entry name" value="D-XYLOSE-BINDING PERIPLASMIC PROTEIN"/>
    <property type="match status" value="1"/>
</dbReference>
<evidence type="ECO:0000256" key="1">
    <source>
        <dbReference type="ARBA" id="ARBA00004196"/>
    </source>
</evidence>
<sequence>MKKGLLISLMLILVLSAGTMVFAGGMQEEKVEGAGESTQSLAQKYKNAEPGEEFLIGHITFQLGQEYAVMVYQSIEQACEQMGLTFKGAVANTQADWLEITESMIAAGAKAIIYNCPPMAVMPQIAEIGNENNVFIATFFGYNADIMPGDFGPRWVIDNTPFSDEQTFIPLTLLMQKMKENGKSRLLIQQASKSSATVSTVYINLGTFQALQNYPELKLMGFQYGEWGYEGGRSAAEAALAIRTDYEGFWGANDSQTTGGLKALEDRNVKIGPYTASRDMEMTTAEEILKGNFLCTSGFATPYFGGRMVPLLYDMCVGAWYPAPDEMLQTGTLDLYGKPGEIERLAENAGIADHPSFNTGPTKENLEQILKQMKEKDPQYPYDYRLLSYSKTKELGLEYDRHAGAGTELGSHDYYYITKTKKFQSKEDLRKHLKALYEYFLDISWMTDLDAANEYAKRFPPELKLEPNWE</sequence>
<protein>
    <submittedName>
        <fullName evidence="4">Monosaccharide-transporting ATPase</fullName>
    </submittedName>
</protein>
<evidence type="ECO:0000313" key="5">
    <source>
        <dbReference type="Proteomes" id="UP000054092"/>
    </source>
</evidence>
<proteinExistence type="predicted"/>
<dbReference type="InterPro" id="IPR028082">
    <property type="entry name" value="Peripla_BP_I"/>
</dbReference>
<dbReference type="GO" id="GO:0030288">
    <property type="term" value="C:outer membrane-bounded periplasmic space"/>
    <property type="evidence" value="ECO:0007669"/>
    <property type="project" value="TreeGrafter"/>
</dbReference>
<evidence type="ECO:0000313" key="4">
    <source>
        <dbReference type="EMBL" id="KUK80418.1"/>
    </source>
</evidence>
<name>A0A101HP28_9BACT</name>
<dbReference type="Gene3D" id="3.40.50.2300">
    <property type="match status" value="2"/>
</dbReference>
<evidence type="ECO:0000256" key="2">
    <source>
        <dbReference type="SAM" id="SignalP"/>
    </source>
</evidence>
<dbReference type="PATRIC" id="fig|1184387.3.peg.1400"/>
<organism evidence="4 5">
    <name type="scientific">Mesotoga prima</name>
    <dbReference type="NCBI Taxonomy" id="1184387"/>
    <lineage>
        <taxon>Bacteria</taxon>
        <taxon>Thermotogati</taxon>
        <taxon>Thermotogota</taxon>
        <taxon>Thermotogae</taxon>
        <taxon>Kosmotogales</taxon>
        <taxon>Kosmotogaceae</taxon>
        <taxon>Mesotoga</taxon>
    </lineage>
</organism>
<comment type="subcellular location">
    <subcellularLocation>
        <location evidence="1">Cell envelope</location>
    </subcellularLocation>
</comment>
<dbReference type="GO" id="GO:0030246">
    <property type="term" value="F:carbohydrate binding"/>
    <property type="evidence" value="ECO:0007669"/>
    <property type="project" value="TreeGrafter"/>
</dbReference>
<reference evidence="5" key="1">
    <citation type="journal article" date="2015" name="MBio">
        <title>Genome-Resolved Metagenomic Analysis Reveals Roles for Candidate Phyla and Other Microbial Community Members in Biogeochemical Transformations in Oil Reservoirs.</title>
        <authorList>
            <person name="Hu P."/>
            <person name="Tom L."/>
            <person name="Singh A."/>
            <person name="Thomas B.C."/>
            <person name="Baker B.J."/>
            <person name="Piceno Y.M."/>
            <person name="Andersen G.L."/>
            <person name="Banfield J.F."/>
        </authorList>
    </citation>
    <scope>NUCLEOTIDE SEQUENCE [LARGE SCALE GENOMIC DNA]</scope>
</reference>